<name>A0A316ZLD4_9BASI</name>
<evidence type="ECO:0000313" key="5">
    <source>
        <dbReference type="Proteomes" id="UP000245946"/>
    </source>
</evidence>
<dbReference type="Pfam" id="PF00378">
    <property type="entry name" value="ECH_1"/>
    <property type="match status" value="1"/>
</dbReference>
<dbReference type="RefSeq" id="XP_025601484.1">
    <property type="nucleotide sequence ID" value="XM_025741296.1"/>
</dbReference>
<dbReference type="InterPro" id="IPR051053">
    <property type="entry name" value="ECH/Chromodomain_protein"/>
</dbReference>
<dbReference type="Proteomes" id="UP000245946">
    <property type="component" value="Unassembled WGS sequence"/>
</dbReference>
<dbReference type="GeneID" id="37268840"/>
<dbReference type="CDD" id="cd06558">
    <property type="entry name" value="crotonase-like"/>
    <property type="match status" value="1"/>
</dbReference>
<evidence type="ECO:0000313" key="4">
    <source>
        <dbReference type="EMBL" id="PWO01206.1"/>
    </source>
</evidence>
<sequence>MPYSKLPSFTALALSRYRPLPTLVHLELNVPKTFNALSPTLFRDWTRALRWAAETDDVHAVVVSGRGRPGSTPEKRVFCAGMAMDASMLEGRGEGEAQAEDPDTSNLAGALVEELIRFPKCLAAAINGHAFGLAVTILPLHDLVFALPGRTFKTPFAELGVCAEGCSSVTFPRILGPALTTKMMMLSEPQTAETLAARGFLSVVPDATPDSLPEYALSFLAERFGIPECAADPDTVVESADYTNLSLESMMATKRLLRSDEELARLRAANAREMEELGRIAASPVFLAGVSRFLAKQQAKKAAAASARL</sequence>
<keyword evidence="2" id="KW-0576">Peroxisome</keyword>
<protein>
    <submittedName>
        <fullName evidence="4">ClpP/crotonase</fullName>
    </submittedName>
</protein>
<dbReference type="STRING" id="58919.A0A316ZLD4"/>
<comment type="subcellular location">
    <subcellularLocation>
        <location evidence="1">Peroxisome</location>
    </subcellularLocation>
</comment>
<dbReference type="InterPro" id="IPR001753">
    <property type="entry name" value="Enoyl-CoA_hydra/iso"/>
</dbReference>
<dbReference type="Gene3D" id="1.10.12.10">
    <property type="entry name" value="Lyase 2-enoyl-coa Hydratase, Chain A, domain 2"/>
    <property type="match status" value="1"/>
</dbReference>
<dbReference type="PANTHER" id="PTHR43684">
    <property type="match status" value="1"/>
</dbReference>
<reference evidence="4 5" key="1">
    <citation type="journal article" date="2018" name="Mol. Biol. Evol.">
        <title>Broad Genomic Sampling Reveals a Smut Pathogenic Ancestry of the Fungal Clade Ustilaginomycotina.</title>
        <authorList>
            <person name="Kijpornyongpan T."/>
            <person name="Mondo S.J."/>
            <person name="Barry K."/>
            <person name="Sandor L."/>
            <person name="Lee J."/>
            <person name="Lipzen A."/>
            <person name="Pangilinan J."/>
            <person name="LaButti K."/>
            <person name="Hainaut M."/>
            <person name="Henrissat B."/>
            <person name="Grigoriev I.V."/>
            <person name="Spatafora J.W."/>
            <person name="Aime M.C."/>
        </authorList>
    </citation>
    <scope>NUCLEOTIDE SEQUENCE [LARGE SCALE GENOMIC DNA]</scope>
    <source>
        <strain evidence="4 5">MCA 4186</strain>
    </source>
</reference>
<keyword evidence="3" id="KW-0413">Isomerase</keyword>
<dbReference type="PANTHER" id="PTHR43684:SF1">
    <property type="entry name" value="ENOYL-COA DELTA ISOMERASE 2"/>
    <property type="match status" value="1"/>
</dbReference>
<evidence type="ECO:0000256" key="1">
    <source>
        <dbReference type="ARBA" id="ARBA00004275"/>
    </source>
</evidence>
<dbReference type="Gene3D" id="3.90.226.10">
    <property type="entry name" value="2-enoyl-CoA Hydratase, Chain A, domain 1"/>
    <property type="match status" value="1"/>
</dbReference>
<dbReference type="AlphaFoldDB" id="A0A316ZLD4"/>
<dbReference type="EMBL" id="KZ819283">
    <property type="protein sequence ID" value="PWO01206.1"/>
    <property type="molecule type" value="Genomic_DNA"/>
</dbReference>
<organism evidence="4 5">
    <name type="scientific">Tilletiopsis washingtonensis</name>
    <dbReference type="NCBI Taxonomy" id="58919"/>
    <lineage>
        <taxon>Eukaryota</taxon>
        <taxon>Fungi</taxon>
        <taxon>Dikarya</taxon>
        <taxon>Basidiomycota</taxon>
        <taxon>Ustilaginomycotina</taxon>
        <taxon>Exobasidiomycetes</taxon>
        <taxon>Entylomatales</taxon>
        <taxon>Entylomatales incertae sedis</taxon>
        <taxon>Tilletiopsis</taxon>
    </lineage>
</organism>
<dbReference type="GO" id="GO:0004165">
    <property type="term" value="F:delta(3)-delta(2)-enoyl-CoA isomerase activity"/>
    <property type="evidence" value="ECO:0007669"/>
    <property type="project" value="UniProtKB-ARBA"/>
</dbReference>
<proteinExistence type="predicted"/>
<dbReference type="OrthoDB" id="448450at2759"/>
<dbReference type="GO" id="GO:0005777">
    <property type="term" value="C:peroxisome"/>
    <property type="evidence" value="ECO:0007669"/>
    <property type="project" value="UniProtKB-SubCell"/>
</dbReference>
<keyword evidence="5" id="KW-1185">Reference proteome</keyword>
<evidence type="ECO:0000256" key="3">
    <source>
        <dbReference type="ARBA" id="ARBA00023235"/>
    </source>
</evidence>
<evidence type="ECO:0000256" key="2">
    <source>
        <dbReference type="ARBA" id="ARBA00023140"/>
    </source>
</evidence>
<accession>A0A316ZLD4</accession>
<dbReference type="SUPFAM" id="SSF52096">
    <property type="entry name" value="ClpP/crotonase"/>
    <property type="match status" value="1"/>
</dbReference>
<gene>
    <name evidence="4" type="ORF">FA09DRAFT_327165</name>
</gene>
<dbReference type="InterPro" id="IPR014748">
    <property type="entry name" value="Enoyl-CoA_hydra_C"/>
</dbReference>
<dbReference type="InterPro" id="IPR029045">
    <property type="entry name" value="ClpP/crotonase-like_dom_sf"/>
</dbReference>